<sequence length="75" mass="8093">MAKPASKASFVLFDVIYEDGSRRSNRKVPAEILGGLDGDEPARKVIQEQDNEIAKASGKPALSIAQILRVGGKRK</sequence>
<comment type="caution">
    <text evidence="1">The sequence shown here is derived from an EMBL/GenBank/DDBJ whole genome shotgun (WGS) entry which is preliminary data.</text>
</comment>
<reference evidence="1 2" key="1">
    <citation type="submission" date="2020-03" db="EMBL/GenBank/DDBJ databases">
        <authorList>
            <person name="Sun Q."/>
        </authorList>
    </citation>
    <scope>NUCLEOTIDE SEQUENCE [LARGE SCALE GENOMIC DNA]</scope>
    <source>
        <strain evidence="1 2">JC162</strain>
    </source>
</reference>
<proteinExistence type="predicted"/>
<accession>A0A848EIJ5</accession>
<dbReference type="Proteomes" id="UP000548582">
    <property type="component" value="Unassembled WGS sequence"/>
</dbReference>
<dbReference type="RefSeq" id="WP_170055466.1">
    <property type="nucleotide sequence ID" value="NZ_JABBKX010000007.1"/>
</dbReference>
<gene>
    <name evidence="1" type="ORF">GWK16_18550</name>
</gene>
<evidence type="ECO:0000313" key="2">
    <source>
        <dbReference type="Proteomes" id="UP000548582"/>
    </source>
</evidence>
<keyword evidence="2" id="KW-1185">Reference proteome</keyword>
<protein>
    <submittedName>
        <fullName evidence="1">Uncharacterized protein</fullName>
    </submittedName>
</protein>
<dbReference type="AlphaFoldDB" id="A0A848EIJ5"/>
<evidence type="ECO:0000313" key="1">
    <source>
        <dbReference type="EMBL" id="NMJ43255.1"/>
    </source>
</evidence>
<dbReference type="EMBL" id="JABBKX010000007">
    <property type="protein sequence ID" value="NMJ43255.1"/>
    <property type="molecule type" value="Genomic_DNA"/>
</dbReference>
<organism evidence="1 2">
    <name type="scientific">Neoroseomonas marina</name>
    <dbReference type="NCBI Taxonomy" id="1232220"/>
    <lineage>
        <taxon>Bacteria</taxon>
        <taxon>Pseudomonadati</taxon>
        <taxon>Pseudomonadota</taxon>
        <taxon>Alphaproteobacteria</taxon>
        <taxon>Acetobacterales</taxon>
        <taxon>Acetobacteraceae</taxon>
        <taxon>Neoroseomonas</taxon>
    </lineage>
</organism>
<name>A0A848EIJ5_9PROT</name>